<dbReference type="GO" id="GO:0008664">
    <property type="term" value="F:RNA 2',3'-cyclic 3'-phosphodiesterase activity"/>
    <property type="evidence" value="ECO:0007669"/>
    <property type="project" value="UniProtKB-EC"/>
</dbReference>
<dbReference type="PANTHER" id="PTHR35561:SF1">
    <property type="entry name" value="RNA 2',3'-CYCLIC PHOSPHODIESTERASE"/>
    <property type="match status" value="1"/>
</dbReference>
<dbReference type="NCBIfam" id="TIGR02258">
    <property type="entry name" value="2_5_ligase"/>
    <property type="match status" value="1"/>
</dbReference>
<feature type="short sequence motif" description="HXTX 1" evidence="2">
    <location>
        <begin position="36"/>
        <end position="39"/>
    </location>
</feature>
<comment type="similarity">
    <text evidence="2">Belongs to the 2H phosphoesterase superfamily. ThpR family.</text>
</comment>
<dbReference type="Pfam" id="PF13563">
    <property type="entry name" value="2_5_RNA_ligase2"/>
    <property type="match status" value="1"/>
</dbReference>
<protein>
    <recommendedName>
        <fullName evidence="2">RNA 2',3'-cyclic phosphodiesterase</fullName>
        <shortName evidence="2">RNA 2',3'-CPDase</shortName>
        <ecNumber evidence="2">3.1.4.58</ecNumber>
    </recommendedName>
</protein>
<dbReference type="EMBL" id="LPXO01000006">
    <property type="protein sequence ID" value="KUF10542.1"/>
    <property type="molecule type" value="Genomic_DNA"/>
</dbReference>
<dbReference type="Proteomes" id="UP000054396">
    <property type="component" value="Unassembled WGS sequence"/>
</dbReference>
<gene>
    <name evidence="3" type="ORF">AVJ23_11730</name>
</gene>
<dbReference type="AlphaFoldDB" id="A0A0W7WJ19"/>
<feature type="active site" description="Proton acceptor" evidence="2">
    <location>
        <position position="119"/>
    </location>
</feature>
<name>A0A0W7WJ19_9RHOB</name>
<dbReference type="InterPro" id="IPR004175">
    <property type="entry name" value="RNA_CPDase"/>
</dbReference>
<proteinExistence type="inferred from homology"/>
<keyword evidence="1 2" id="KW-0378">Hydrolase</keyword>
<dbReference type="EC" id="3.1.4.58" evidence="2"/>
<comment type="caution">
    <text evidence="3">The sequence shown here is derived from an EMBL/GenBank/DDBJ whole genome shotgun (WGS) entry which is preliminary data.</text>
</comment>
<dbReference type="GO" id="GO:0004113">
    <property type="term" value="F:2',3'-cyclic-nucleotide 3'-phosphodiesterase activity"/>
    <property type="evidence" value="ECO:0007669"/>
    <property type="project" value="InterPro"/>
</dbReference>
<dbReference type="RefSeq" id="WP_058862381.1">
    <property type="nucleotide sequence ID" value="NZ_LPXO01000006.1"/>
</dbReference>
<evidence type="ECO:0000313" key="4">
    <source>
        <dbReference type="Proteomes" id="UP000054396"/>
    </source>
</evidence>
<organism evidence="3 4">
    <name type="scientific">Pseudoponticoccus marisrubri</name>
    <dbReference type="NCBI Taxonomy" id="1685382"/>
    <lineage>
        <taxon>Bacteria</taxon>
        <taxon>Pseudomonadati</taxon>
        <taxon>Pseudomonadota</taxon>
        <taxon>Alphaproteobacteria</taxon>
        <taxon>Rhodobacterales</taxon>
        <taxon>Roseobacteraceae</taxon>
        <taxon>Pseudoponticoccus</taxon>
    </lineage>
</organism>
<accession>A0A0W7WJ19</accession>
<dbReference type="HAMAP" id="MF_01940">
    <property type="entry name" value="RNA_CPDase"/>
    <property type="match status" value="1"/>
</dbReference>
<comment type="function">
    <text evidence="2">Hydrolyzes RNA 2',3'-cyclic phosphodiester to an RNA 2'-phosphomonoester.</text>
</comment>
<sequence>MRLFIALTLPEPALDAVAAVQDRLPAGRAVPVENLHLTLAFLGDQPEDALEPLDEALRSLRAPQVALALAGAEVFGGRHGQAVALGAEGGPDLADLHARVAARVRGAGVAMQRRRFRPHVTVARLSGRADAGALLQTLAPVKLGPYACGAVALTASTLHRDGAQHEVLASYPLG</sequence>
<dbReference type="STRING" id="1685382.AVJ23_11730"/>
<evidence type="ECO:0000256" key="2">
    <source>
        <dbReference type="HAMAP-Rule" id="MF_01940"/>
    </source>
</evidence>
<keyword evidence="4" id="KW-1185">Reference proteome</keyword>
<dbReference type="OrthoDB" id="9793819at2"/>
<evidence type="ECO:0000256" key="1">
    <source>
        <dbReference type="ARBA" id="ARBA00022801"/>
    </source>
</evidence>
<dbReference type="SUPFAM" id="SSF55144">
    <property type="entry name" value="LigT-like"/>
    <property type="match status" value="1"/>
</dbReference>
<feature type="short sequence motif" description="HXTX 2" evidence="2">
    <location>
        <begin position="119"/>
        <end position="122"/>
    </location>
</feature>
<dbReference type="InterPro" id="IPR009097">
    <property type="entry name" value="Cyclic_Pdiesterase"/>
</dbReference>
<feature type="active site" description="Proton donor" evidence="2">
    <location>
        <position position="36"/>
    </location>
</feature>
<dbReference type="PANTHER" id="PTHR35561">
    <property type="entry name" value="RNA 2',3'-CYCLIC PHOSPHODIESTERASE"/>
    <property type="match status" value="1"/>
</dbReference>
<evidence type="ECO:0000313" key="3">
    <source>
        <dbReference type="EMBL" id="KUF10542.1"/>
    </source>
</evidence>
<comment type="catalytic activity">
    <reaction evidence="2">
        <text>a 3'-end 2',3'-cyclophospho-ribonucleotide-RNA + H2O = a 3'-end 2'-phospho-ribonucleotide-RNA + H(+)</text>
        <dbReference type="Rhea" id="RHEA:11828"/>
        <dbReference type="Rhea" id="RHEA-COMP:10464"/>
        <dbReference type="Rhea" id="RHEA-COMP:17353"/>
        <dbReference type="ChEBI" id="CHEBI:15377"/>
        <dbReference type="ChEBI" id="CHEBI:15378"/>
        <dbReference type="ChEBI" id="CHEBI:83064"/>
        <dbReference type="ChEBI" id="CHEBI:173113"/>
        <dbReference type="EC" id="3.1.4.58"/>
    </reaction>
</comment>
<reference evidence="3 4" key="1">
    <citation type="submission" date="2015-12" db="EMBL/GenBank/DDBJ databases">
        <authorList>
            <person name="Shamseldin A."/>
            <person name="Moawad H."/>
            <person name="Abd El-Rahim W.M."/>
            <person name="Sadowsky M.J."/>
        </authorList>
    </citation>
    <scope>NUCLEOTIDE SEQUENCE [LARGE SCALE GENOMIC DNA]</scope>
    <source>
        <strain evidence="3 4">SJ5A-1</strain>
    </source>
</reference>
<dbReference type="Gene3D" id="3.90.1140.10">
    <property type="entry name" value="Cyclic phosphodiesterase"/>
    <property type="match status" value="1"/>
</dbReference>